<proteinExistence type="predicted"/>
<dbReference type="AlphaFoldDB" id="A0A4R8XNM3"/>
<sequence length="260" mass="26966">MMPVLRPVAVVLLVIGLTGCTAIAQPGLKSKPPASATVLAGEPGADLGNGRPAVTFDGLMVRRRVVVAIQPRTTADLVSLRGQLEQAAGRLRLSLTDVSPTVLDADVLESLVPELIVALPEGGTVDDAGRLIDLTPSFGGVDVVEFQIGPVLVHDLRFAVRAGEPQALRESIDREGILTDALGVYDTSVENGELRIDYTGPLLSDDLIQSIRVGIARPARAGADEVSVSPRSTEGVGVQMETEPAPGDAPTSTPHGHGAG</sequence>
<evidence type="ECO:0000313" key="3">
    <source>
        <dbReference type="Proteomes" id="UP000298433"/>
    </source>
</evidence>
<comment type="caution">
    <text evidence="2">The sequence shown here is derived from an EMBL/GenBank/DDBJ whole genome shotgun (WGS) entry which is preliminary data.</text>
</comment>
<gene>
    <name evidence="2" type="ORF">E3T23_12900</name>
</gene>
<evidence type="ECO:0000256" key="1">
    <source>
        <dbReference type="SAM" id="MobiDB-lite"/>
    </source>
</evidence>
<feature type="region of interest" description="Disordered" evidence="1">
    <location>
        <begin position="222"/>
        <end position="260"/>
    </location>
</feature>
<name>A0A4R8XNM3_9MICO</name>
<reference evidence="2 3" key="1">
    <citation type="submission" date="2019-03" db="EMBL/GenBank/DDBJ databases">
        <title>Genomics of glacier-inhabiting Cryobacterium strains.</title>
        <authorList>
            <person name="Liu Q."/>
            <person name="Xin Y.-H."/>
        </authorList>
    </citation>
    <scope>NUCLEOTIDE SEQUENCE [LARGE SCALE GENOMIC DNA]</scope>
    <source>
        <strain evidence="2 3">TMT2-48-2</strain>
    </source>
</reference>
<dbReference type="OrthoDB" id="5125141at2"/>
<organism evidence="2 3">
    <name type="scientific">Cryobacterium cheniae</name>
    <dbReference type="NCBI Taxonomy" id="1259262"/>
    <lineage>
        <taxon>Bacteria</taxon>
        <taxon>Bacillati</taxon>
        <taxon>Actinomycetota</taxon>
        <taxon>Actinomycetes</taxon>
        <taxon>Micrococcales</taxon>
        <taxon>Microbacteriaceae</taxon>
        <taxon>Cryobacterium</taxon>
    </lineage>
</organism>
<accession>A0A4R8XNM3</accession>
<evidence type="ECO:0000313" key="2">
    <source>
        <dbReference type="EMBL" id="TFC77847.1"/>
    </source>
</evidence>
<keyword evidence="3" id="KW-1185">Reference proteome</keyword>
<protein>
    <submittedName>
        <fullName evidence="2">Uncharacterized protein</fullName>
    </submittedName>
</protein>
<dbReference type="EMBL" id="SOGN01000052">
    <property type="protein sequence ID" value="TFC77847.1"/>
    <property type="molecule type" value="Genomic_DNA"/>
</dbReference>
<dbReference type="Proteomes" id="UP000298433">
    <property type="component" value="Unassembled WGS sequence"/>
</dbReference>
<dbReference type="PROSITE" id="PS51257">
    <property type="entry name" value="PROKAR_LIPOPROTEIN"/>
    <property type="match status" value="1"/>
</dbReference>